<dbReference type="Proteomes" id="UP000494206">
    <property type="component" value="Unassembled WGS sequence"/>
</dbReference>
<gene>
    <name evidence="1" type="ORF">CBOVIS_LOCUS2914</name>
</gene>
<sequence length="105" mass="12622">MASAIANYKAEHRYYLDCVNALETQAVGKLNLKFKNCFEQQFSFERLKIGISIVRLRAKYLTHNDVHYCSEDYMKTTVFFYKYALFFHYQLFERTKQHIYFVTGC</sequence>
<dbReference type="EMBL" id="CADEPM010000002">
    <property type="protein sequence ID" value="CAB3399857.1"/>
    <property type="molecule type" value="Genomic_DNA"/>
</dbReference>
<evidence type="ECO:0000313" key="1">
    <source>
        <dbReference type="EMBL" id="CAB3399857.1"/>
    </source>
</evidence>
<accession>A0A8S1EKF4</accession>
<keyword evidence="2" id="KW-1185">Reference proteome</keyword>
<comment type="caution">
    <text evidence="1">The sequence shown here is derived from an EMBL/GenBank/DDBJ whole genome shotgun (WGS) entry which is preliminary data.</text>
</comment>
<name>A0A8S1EKF4_9PELO</name>
<evidence type="ECO:0000313" key="2">
    <source>
        <dbReference type="Proteomes" id="UP000494206"/>
    </source>
</evidence>
<protein>
    <submittedName>
        <fullName evidence="1">Uncharacterized protein</fullName>
    </submittedName>
</protein>
<proteinExistence type="predicted"/>
<organism evidence="1 2">
    <name type="scientific">Caenorhabditis bovis</name>
    <dbReference type="NCBI Taxonomy" id="2654633"/>
    <lineage>
        <taxon>Eukaryota</taxon>
        <taxon>Metazoa</taxon>
        <taxon>Ecdysozoa</taxon>
        <taxon>Nematoda</taxon>
        <taxon>Chromadorea</taxon>
        <taxon>Rhabditida</taxon>
        <taxon>Rhabditina</taxon>
        <taxon>Rhabditomorpha</taxon>
        <taxon>Rhabditoidea</taxon>
        <taxon>Rhabditidae</taxon>
        <taxon>Peloderinae</taxon>
        <taxon>Caenorhabditis</taxon>
    </lineage>
</organism>
<reference evidence="1 2" key="1">
    <citation type="submission" date="2020-04" db="EMBL/GenBank/DDBJ databases">
        <authorList>
            <person name="Laetsch R D."/>
            <person name="Stevens L."/>
            <person name="Kumar S."/>
            <person name="Blaxter L. M."/>
        </authorList>
    </citation>
    <scope>NUCLEOTIDE SEQUENCE [LARGE SCALE GENOMIC DNA]</scope>
</reference>
<dbReference type="AlphaFoldDB" id="A0A8S1EKF4"/>